<dbReference type="AlphaFoldDB" id="A0A0W0FT86"/>
<comment type="caution">
    <text evidence="1">The sequence shown here is derived from an EMBL/GenBank/DDBJ whole genome shotgun (WGS) entry which is preliminary data.</text>
</comment>
<name>A0A0W0FT86_MONRR</name>
<reference evidence="1 2" key="1">
    <citation type="submission" date="2015-12" db="EMBL/GenBank/DDBJ databases">
        <title>Draft genome sequence of Moniliophthora roreri, the causal agent of frosty pod rot of cacao.</title>
        <authorList>
            <person name="Aime M.C."/>
            <person name="Diaz-Valderrama J.R."/>
            <person name="Kijpornyongpan T."/>
            <person name="Phillips-Mora W."/>
        </authorList>
    </citation>
    <scope>NUCLEOTIDE SEQUENCE [LARGE SCALE GENOMIC DNA]</scope>
    <source>
        <strain evidence="1 2">MCA 2952</strain>
    </source>
</reference>
<evidence type="ECO:0000313" key="1">
    <source>
        <dbReference type="EMBL" id="KTB39563.1"/>
    </source>
</evidence>
<evidence type="ECO:0000313" key="2">
    <source>
        <dbReference type="Proteomes" id="UP000054988"/>
    </source>
</evidence>
<accession>A0A0W0FT86</accession>
<dbReference type="Proteomes" id="UP000054988">
    <property type="component" value="Unassembled WGS sequence"/>
</dbReference>
<gene>
    <name evidence="1" type="ORF">WG66_7854</name>
</gene>
<sequence length="21" mass="2555">MLSIEKYYVQWLGTLVWPTIN</sequence>
<protein>
    <submittedName>
        <fullName evidence="1">Uncharacterized protein</fullName>
    </submittedName>
</protein>
<dbReference type="EMBL" id="LATX01001667">
    <property type="protein sequence ID" value="KTB39563.1"/>
    <property type="molecule type" value="Genomic_DNA"/>
</dbReference>
<organism evidence="1 2">
    <name type="scientific">Moniliophthora roreri</name>
    <name type="common">Frosty pod rot fungus</name>
    <name type="synonym">Monilia roreri</name>
    <dbReference type="NCBI Taxonomy" id="221103"/>
    <lineage>
        <taxon>Eukaryota</taxon>
        <taxon>Fungi</taxon>
        <taxon>Dikarya</taxon>
        <taxon>Basidiomycota</taxon>
        <taxon>Agaricomycotina</taxon>
        <taxon>Agaricomycetes</taxon>
        <taxon>Agaricomycetidae</taxon>
        <taxon>Agaricales</taxon>
        <taxon>Marasmiineae</taxon>
        <taxon>Marasmiaceae</taxon>
        <taxon>Moniliophthora</taxon>
    </lineage>
</organism>
<proteinExistence type="predicted"/>